<accession>A0ABQ6VS89</accession>
<protein>
    <submittedName>
        <fullName evidence="2">Uncharacterized protein</fullName>
    </submittedName>
</protein>
<feature type="transmembrane region" description="Helical" evidence="1">
    <location>
        <begin position="132"/>
        <end position="150"/>
    </location>
</feature>
<evidence type="ECO:0000313" key="2">
    <source>
        <dbReference type="EMBL" id="KAB7893040.1"/>
    </source>
</evidence>
<feature type="transmembrane region" description="Helical" evidence="1">
    <location>
        <begin position="81"/>
        <end position="99"/>
    </location>
</feature>
<feature type="transmembrane region" description="Helical" evidence="1">
    <location>
        <begin position="162"/>
        <end position="182"/>
    </location>
</feature>
<feature type="transmembrane region" description="Helical" evidence="1">
    <location>
        <begin position="33"/>
        <end position="53"/>
    </location>
</feature>
<sequence length="318" mass="35880">MARFALILFIASELCYYLLIAQTGVVEYFSSDIIAIAPLPIGGMIGSFLTYYLKISNKNKIAIFLSLQLLMSFFYPNFSIYTLFILGISVGALAPLLINELKKARAIDLGLALSISYAFGTLLFNYEVSLRGSLAIILTIIPLICLFFLATKKLPISLKSEYSLFVMVLWIFLDSALFETLSRDINISIWRDGYTLEIVLFHIIGVFTALKYQLCKNHKELIIIVLFALSYLLYFLQEAFILSLVYPFVISYYNVAILQTILKKDLKVIAVYMIFIGWIASGAGLFVALNGLTLFVPIIFLLAFLNILNSEKKELNYA</sequence>
<feature type="transmembrane region" description="Helical" evidence="1">
    <location>
        <begin position="269"/>
        <end position="286"/>
    </location>
</feature>
<feature type="transmembrane region" description="Helical" evidence="1">
    <location>
        <begin position="194"/>
        <end position="214"/>
    </location>
</feature>
<keyword evidence="3" id="KW-1185">Reference proteome</keyword>
<keyword evidence="1" id="KW-1133">Transmembrane helix</keyword>
<dbReference type="EMBL" id="WFKJ01000001">
    <property type="protein sequence ID" value="KAB7893040.1"/>
    <property type="molecule type" value="Genomic_DNA"/>
</dbReference>
<feature type="transmembrane region" description="Helical" evidence="1">
    <location>
        <begin position="221"/>
        <end position="237"/>
    </location>
</feature>
<name>A0ABQ6VS89_9BACT</name>
<proteinExistence type="predicted"/>
<keyword evidence="1" id="KW-0472">Membrane</keyword>
<evidence type="ECO:0000313" key="3">
    <source>
        <dbReference type="Proteomes" id="UP000461010"/>
    </source>
</evidence>
<gene>
    <name evidence="2" type="ORF">GBG18_00100</name>
</gene>
<keyword evidence="1" id="KW-0812">Transmembrane</keyword>
<dbReference type="Proteomes" id="UP000461010">
    <property type="component" value="Unassembled WGS sequence"/>
</dbReference>
<reference evidence="2 3" key="1">
    <citation type="submission" date="2019-10" db="EMBL/GenBank/DDBJ databases">
        <title>Poseidonibacter ostreae sp. nov., isolated from the gut of the Ostrea denselamellosa.</title>
        <authorList>
            <person name="Choi A."/>
        </authorList>
    </citation>
    <scope>NUCLEOTIDE SEQUENCE [LARGE SCALE GENOMIC DNA]</scope>
    <source>
        <strain evidence="2 3">SJOD-M-5</strain>
    </source>
</reference>
<organism evidence="2 3">
    <name type="scientific">Poseidonibacter ostreae</name>
    <dbReference type="NCBI Taxonomy" id="2654171"/>
    <lineage>
        <taxon>Bacteria</taxon>
        <taxon>Pseudomonadati</taxon>
        <taxon>Campylobacterota</taxon>
        <taxon>Epsilonproteobacteria</taxon>
        <taxon>Campylobacterales</taxon>
        <taxon>Arcobacteraceae</taxon>
        <taxon>Poseidonibacter</taxon>
    </lineage>
</organism>
<feature type="transmembrane region" description="Helical" evidence="1">
    <location>
        <begin position="243"/>
        <end position="262"/>
    </location>
</feature>
<comment type="caution">
    <text evidence="2">The sequence shown here is derived from an EMBL/GenBank/DDBJ whole genome shotgun (WGS) entry which is preliminary data.</text>
</comment>
<evidence type="ECO:0000256" key="1">
    <source>
        <dbReference type="SAM" id="Phobius"/>
    </source>
</evidence>
<feature type="transmembrane region" description="Helical" evidence="1">
    <location>
        <begin position="292"/>
        <end position="308"/>
    </location>
</feature>